<name>A0A8S1VB71_PAROT</name>
<dbReference type="SMART" id="SM00271">
    <property type="entry name" value="DnaJ"/>
    <property type="match status" value="1"/>
</dbReference>
<dbReference type="InterPro" id="IPR001623">
    <property type="entry name" value="DnaJ_domain"/>
</dbReference>
<feature type="compositionally biased region" description="Low complexity" evidence="1">
    <location>
        <begin position="82"/>
        <end position="109"/>
    </location>
</feature>
<dbReference type="CDD" id="cd06257">
    <property type="entry name" value="DnaJ"/>
    <property type="match status" value="1"/>
</dbReference>
<dbReference type="Pfam" id="PF00226">
    <property type="entry name" value="DnaJ"/>
    <property type="match status" value="1"/>
</dbReference>
<sequence length="343" mass="41506">MLRIFSKCRFSTQNFYQLLGVRRDATNEEIKKQFHILAKQHHPDSPNAKESDQELFKSIVAAYNTLSDENERKKYDRILMEQQQQSSGRSQNQETRTQYSQQQSQQQQRPINPNAQYYYDFRRKTQDFEEKDFQRQRNKYIEDNPLFHSMRRSPELYVVSLVLFVIMWRWNSQMIEERTQSRYQSFPEDPEFIREKERDYKKRYGYSPYPDRQILYKVTETECKNIPIDILDEMDESGRYNLAPLCYERLDRFRSEQGAQVIQAGQSSEDTVNKYLKLSKKAQIKKQIVDEEDDEDEDEEDVSKLYQQAKIFRRVKGVEGNHLNQQNVQKLYEQQQQQQQQQQ</sequence>
<protein>
    <recommendedName>
        <fullName evidence="2">J domain-containing protein</fullName>
    </recommendedName>
</protein>
<dbReference type="OrthoDB" id="300576at2759"/>
<evidence type="ECO:0000259" key="2">
    <source>
        <dbReference type="PROSITE" id="PS50076"/>
    </source>
</evidence>
<dbReference type="InterPro" id="IPR018253">
    <property type="entry name" value="DnaJ_domain_CS"/>
</dbReference>
<dbReference type="PROSITE" id="PS50076">
    <property type="entry name" value="DNAJ_2"/>
    <property type="match status" value="1"/>
</dbReference>
<dbReference type="EMBL" id="CAJJDP010000060">
    <property type="protein sequence ID" value="CAD8173269.1"/>
    <property type="molecule type" value="Genomic_DNA"/>
</dbReference>
<organism evidence="3 4">
    <name type="scientific">Paramecium octaurelia</name>
    <dbReference type="NCBI Taxonomy" id="43137"/>
    <lineage>
        <taxon>Eukaryota</taxon>
        <taxon>Sar</taxon>
        <taxon>Alveolata</taxon>
        <taxon>Ciliophora</taxon>
        <taxon>Intramacronucleata</taxon>
        <taxon>Oligohymenophorea</taxon>
        <taxon>Peniculida</taxon>
        <taxon>Parameciidae</taxon>
        <taxon>Paramecium</taxon>
    </lineage>
</organism>
<dbReference type="Proteomes" id="UP000683925">
    <property type="component" value="Unassembled WGS sequence"/>
</dbReference>
<dbReference type="InterPro" id="IPR052763">
    <property type="entry name" value="DnaJ_C4"/>
</dbReference>
<dbReference type="AlphaFoldDB" id="A0A8S1VB71"/>
<feature type="domain" description="J" evidence="2">
    <location>
        <begin position="14"/>
        <end position="79"/>
    </location>
</feature>
<dbReference type="PANTHER" id="PTHR44825:SF1">
    <property type="entry name" value="DNAJ HOMOLOG SUBFAMILY C MEMBER 4"/>
    <property type="match status" value="1"/>
</dbReference>
<evidence type="ECO:0000256" key="1">
    <source>
        <dbReference type="SAM" id="MobiDB-lite"/>
    </source>
</evidence>
<gene>
    <name evidence="3" type="ORF">POCTA_138.1.T0610238</name>
</gene>
<evidence type="ECO:0000313" key="4">
    <source>
        <dbReference type="Proteomes" id="UP000683925"/>
    </source>
</evidence>
<evidence type="ECO:0000313" key="3">
    <source>
        <dbReference type="EMBL" id="CAD8173269.1"/>
    </source>
</evidence>
<accession>A0A8S1VB71</accession>
<reference evidence="3" key="1">
    <citation type="submission" date="2021-01" db="EMBL/GenBank/DDBJ databases">
        <authorList>
            <consortium name="Genoscope - CEA"/>
            <person name="William W."/>
        </authorList>
    </citation>
    <scope>NUCLEOTIDE SEQUENCE</scope>
</reference>
<dbReference type="PANTHER" id="PTHR44825">
    <property type="match status" value="1"/>
</dbReference>
<feature type="region of interest" description="Disordered" evidence="1">
    <location>
        <begin position="81"/>
        <end position="115"/>
    </location>
</feature>
<keyword evidence="4" id="KW-1185">Reference proteome</keyword>
<dbReference type="OMA" id="NPLFHSM"/>
<proteinExistence type="predicted"/>
<comment type="caution">
    <text evidence="3">The sequence shown here is derived from an EMBL/GenBank/DDBJ whole genome shotgun (WGS) entry which is preliminary data.</text>
</comment>
<dbReference type="PROSITE" id="PS00636">
    <property type="entry name" value="DNAJ_1"/>
    <property type="match status" value="1"/>
</dbReference>